<name>A0ABT8SCR2_9BURK</name>
<dbReference type="InterPro" id="IPR006311">
    <property type="entry name" value="TAT_signal"/>
</dbReference>
<gene>
    <name evidence="2" type="ORF">Q2T77_30885</name>
</gene>
<dbReference type="RefSeq" id="WP_301814840.1">
    <property type="nucleotide sequence ID" value="NZ_JAUJZH010000030.1"/>
</dbReference>
<dbReference type="PANTHER" id="PTHR42928:SF5">
    <property type="entry name" value="BLR1237 PROTEIN"/>
    <property type="match status" value="1"/>
</dbReference>
<dbReference type="Pfam" id="PF03401">
    <property type="entry name" value="TctC"/>
    <property type="match status" value="1"/>
</dbReference>
<proteinExistence type="inferred from homology"/>
<dbReference type="Gene3D" id="3.40.190.150">
    <property type="entry name" value="Bordetella uptake gene, domain 1"/>
    <property type="match status" value="1"/>
</dbReference>
<comment type="caution">
    <text evidence="2">The sequence shown here is derived from an EMBL/GenBank/DDBJ whole genome shotgun (WGS) entry which is preliminary data.</text>
</comment>
<dbReference type="PROSITE" id="PS51318">
    <property type="entry name" value="TAT"/>
    <property type="match status" value="1"/>
</dbReference>
<comment type="similarity">
    <text evidence="1">Belongs to the UPF0065 (bug) family.</text>
</comment>
<keyword evidence="3" id="KW-1185">Reference proteome</keyword>
<evidence type="ECO:0000313" key="3">
    <source>
        <dbReference type="Proteomes" id="UP001169027"/>
    </source>
</evidence>
<dbReference type="SUPFAM" id="SSF53850">
    <property type="entry name" value="Periplasmic binding protein-like II"/>
    <property type="match status" value="1"/>
</dbReference>
<dbReference type="Gene3D" id="3.40.190.10">
    <property type="entry name" value="Periplasmic binding protein-like II"/>
    <property type="match status" value="1"/>
</dbReference>
<dbReference type="PIRSF" id="PIRSF017082">
    <property type="entry name" value="YflP"/>
    <property type="match status" value="1"/>
</dbReference>
<reference evidence="2" key="1">
    <citation type="submission" date="2023-06" db="EMBL/GenBank/DDBJ databases">
        <authorList>
            <person name="Jiang Y."/>
            <person name="Liu Q."/>
        </authorList>
    </citation>
    <scope>NUCLEOTIDE SEQUENCE</scope>
    <source>
        <strain evidence="2">CGMCC 1.12090</strain>
    </source>
</reference>
<evidence type="ECO:0000313" key="2">
    <source>
        <dbReference type="EMBL" id="MDO1536686.1"/>
    </source>
</evidence>
<sequence length="335" mass="35986">MSRQYPHSIGYDPNRRQALEASLLTVASLATPRVFAQSYPSKPITIVVPSPPGGILDSTARFSGDILARRLGQAVVIDNKGGGSGNIAYGQVAHAAPDGYTLLASNSGFHLINPTLTPRLPWAQKDLVPISMIGTSPNLILVNAEVPVKSLKELIAYLKANPGKLAYASQGNGTISHIGTERFKQETGTDMLHVPYRGTSPAMIDVLSNQVQVIFATPAAVQGYIKQGRLRALAVASKTRYAPLPDVPTAAEAGVPDFELDTWVALCAPTGTPPEVIVRLSQQLQQAFANEETRRTAEDAGFELHYESPQALAQRIRRETKYWAAVIAKAGIRAD</sequence>
<evidence type="ECO:0000256" key="1">
    <source>
        <dbReference type="ARBA" id="ARBA00006987"/>
    </source>
</evidence>
<dbReference type="InterPro" id="IPR042100">
    <property type="entry name" value="Bug_dom1"/>
</dbReference>
<dbReference type="EMBL" id="JAUKVY010000030">
    <property type="protein sequence ID" value="MDO1536686.1"/>
    <property type="molecule type" value="Genomic_DNA"/>
</dbReference>
<organism evidence="2 3">
    <name type="scientific">Variovorax ginsengisoli</name>
    <dbReference type="NCBI Taxonomy" id="363844"/>
    <lineage>
        <taxon>Bacteria</taxon>
        <taxon>Pseudomonadati</taxon>
        <taxon>Pseudomonadota</taxon>
        <taxon>Betaproteobacteria</taxon>
        <taxon>Burkholderiales</taxon>
        <taxon>Comamonadaceae</taxon>
        <taxon>Variovorax</taxon>
    </lineage>
</organism>
<accession>A0ABT8SCR2</accession>
<protein>
    <submittedName>
        <fullName evidence="2">Tripartite tricarboxylate transporter substrate binding protein</fullName>
    </submittedName>
</protein>
<dbReference type="Proteomes" id="UP001169027">
    <property type="component" value="Unassembled WGS sequence"/>
</dbReference>
<dbReference type="PANTHER" id="PTHR42928">
    <property type="entry name" value="TRICARBOXYLATE-BINDING PROTEIN"/>
    <property type="match status" value="1"/>
</dbReference>
<dbReference type="CDD" id="cd07012">
    <property type="entry name" value="PBP2_Bug_TTT"/>
    <property type="match status" value="1"/>
</dbReference>
<dbReference type="InterPro" id="IPR005064">
    <property type="entry name" value="BUG"/>
</dbReference>